<comment type="similarity">
    <text evidence="8">Belongs to the NhaC Na(+)/H(+) (TC 2.A.35) antiporter family.</text>
</comment>
<feature type="transmembrane region" description="Helical" evidence="9">
    <location>
        <begin position="186"/>
        <end position="206"/>
    </location>
</feature>
<evidence type="ECO:0000256" key="2">
    <source>
        <dbReference type="ARBA" id="ARBA00022448"/>
    </source>
</evidence>
<protein>
    <submittedName>
        <fullName evidence="11">Na+/H+ antiporter</fullName>
    </submittedName>
</protein>
<dbReference type="Proteomes" id="UP000292751">
    <property type="component" value="Unassembled WGS sequence"/>
</dbReference>
<feature type="transmembrane region" description="Helical" evidence="9">
    <location>
        <begin position="255"/>
        <end position="272"/>
    </location>
</feature>
<evidence type="ECO:0000313" key="12">
    <source>
        <dbReference type="Proteomes" id="UP000292751"/>
    </source>
</evidence>
<proteinExistence type="inferred from homology"/>
<dbReference type="RefSeq" id="WP_131234360.1">
    <property type="nucleotide sequence ID" value="NZ_SHRX01000010.1"/>
</dbReference>
<evidence type="ECO:0000256" key="8">
    <source>
        <dbReference type="ARBA" id="ARBA00038435"/>
    </source>
</evidence>
<evidence type="ECO:0000313" key="11">
    <source>
        <dbReference type="EMBL" id="TCE99894.1"/>
    </source>
</evidence>
<accession>A0A4R0U3R7</accession>
<feature type="transmembrane region" description="Helical" evidence="9">
    <location>
        <begin position="57"/>
        <end position="77"/>
    </location>
</feature>
<reference evidence="11 12" key="1">
    <citation type="journal article" date="2018" name="Sci. Rep.">
        <title>Genomic diversity and distribution of Bifidobacterium longum subsp. longum across the human lifespan.</title>
        <authorList>
            <person name="Odamaki T."/>
            <person name="Bottacini F."/>
            <person name="Kato K."/>
            <person name="Mitsuyama E."/>
            <person name="Yoshida K."/>
            <person name="Horigome A."/>
            <person name="Xiao J.Z."/>
            <person name="van Sinderen D."/>
        </authorList>
    </citation>
    <scope>NUCLEOTIDE SEQUENCE [LARGE SCALE GENOMIC DNA]</scope>
    <source>
        <strain evidence="11 12">MCC10076</strain>
    </source>
</reference>
<evidence type="ECO:0000256" key="7">
    <source>
        <dbReference type="ARBA" id="ARBA00023136"/>
    </source>
</evidence>
<name>A0A4R0U3R7_BIFLL</name>
<comment type="caution">
    <text evidence="11">The sequence shown here is derived from an EMBL/GenBank/DDBJ whole genome shotgun (WGS) entry which is preliminary data.</text>
</comment>
<keyword evidence="7 9" id="KW-0472">Membrane</keyword>
<sequence length="507" mass="52558">MLEAGTMLLFCAVLFASVALGWSIIPALFVGVLLFMGYGLVRRCSLRAMASRAAGSVRSAGTVVVAFVLIGVLTSLWRASGTIAFIVAHSTAVIHAATVIPLSFLLCSAMSVLVGSSFASAATMGTICMSLGLSMQANPVMLGGAILAGVYVGDRCSPVSTSALLVKQLTHTNLFNTIARMLRTGAVPFVLSCVVYVAAAVVEWLCASGGSGFGAASAAATAGSAGSAGSARAAVSTNASSITDIGGLFSSAFDLHWLTLVPALLVIVLALLRVDVRLLMLASIAASVAVCVGVQHMEWAELLRLLIFGYHAQNPQVAALLDGGGILSMLTVMATVCISSAYAGIFAETRMLARLQQVIEMLGHRIGACGATMITATCAAALACNQTLTIMLTHQLCGGLYGDDESERSAQAIDLEDSAVVIAPLIPWSIAGAVPLATINAPTLSLAAATFLYLLPLSRMLASAVRRRSGFRTRHRSQNQNPGLAIPHRPKPMLHMFVHGFHPKSGD</sequence>
<evidence type="ECO:0000259" key="10">
    <source>
        <dbReference type="Pfam" id="PF03553"/>
    </source>
</evidence>
<dbReference type="EMBL" id="SHRX01000010">
    <property type="protein sequence ID" value="TCE99894.1"/>
    <property type="molecule type" value="Genomic_DNA"/>
</dbReference>
<dbReference type="GO" id="GO:0005886">
    <property type="term" value="C:plasma membrane"/>
    <property type="evidence" value="ECO:0007669"/>
    <property type="project" value="UniProtKB-SubCell"/>
</dbReference>
<feature type="transmembrane region" description="Helical" evidence="9">
    <location>
        <begin position="279"/>
        <end position="297"/>
    </location>
</feature>
<keyword evidence="4" id="KW-1003">Cell membrane</keyword>
<dbReference type="GO" id="GO:0015297">
    <property type="term" value="F:antiporter activity"/>
    <property type="evidence" value="ECO:0007669"/>
    <property type="project" value="UniProtKB-KW"/>
</dbReference>
<feature type="transmembrane region" description="Helical" evidence="9">
    <location>
        <begin position="83"/>
        <end position="105"/>
    </location>
</feature>
<organism evidence="11 12">
    <name type="scientific">Bifidobacterium longum subsp. longum</name>
    <dbReference type="NCBI Taxonomy" id="1679"/>
    <lineage>
        <taxon>Bacteria</taxon>
        <taxon>Bacillati</taxon>
        <taxon>Actinomycetota</taxon>
        <taxon>Actinomycetes</taxon>
        <taxon>Bifidobacteriales</taxon>
        <taxon>Bifidobacteriaceae</taxon>
        <taxon>Bifidobacterium</taxon>
    </lineage>
</organism>
<dbReference type="InterPro" id="IPR018461">
    <property type="entry name" value="Na/H_Antiport_NhaC-like_C"/>
</dbReference>
<evidence type="ECO:0000256" key="6">
    <source>
        <dbReference type="ARBA" id="ARBA00022989"/>
    </source>
</evidence>
<keyword evidence="2" id="KW-0813">Transport</keyword>
<evidence type="ECO:0000256" key="9">
    <source>
        <dbReference type="SAM" id="Phobius"/>
    </source>
</evidence>
<dbReference type="AlphaFoldDB" id="A0A4R0U3R7"/>
<gene>
    <name evidence="11" type="ORF">MCC10076_0563</name>
</gene>
<feature type="transmembrane region" description="Helical" evidence="9">
    <location>
        <begin position="6"/>
        <end position="36"/>
    </location>
</feature>
<dbReference type="InterPro" id="IPR052180">
    <property type="entry name" value="NhaC_Na-H+_Antiporter"/>
</dbReference>
<dbReference type="PANTHER" id="PTHR33451">
    <property type="entry name" value="MALATE-2H(+)/NA(+)-LACTATE ANTIPORTER"/>
    <property type="match status" value="1"/>
</dbReference>
<feature type="domain" description="Na+/H+ antiporter NhaC-like C-terminal" evidence="10">
    <location>
        <begin position="149"/>
        <end position="457"/>
    </location>
</feature>
<feature type="transmembrane region" description="Helical" evidence="9">
    <location>
        <begin position="317"/>
        <end position="345"/>
    </location>
</feature>
<evidence type="ECO:0000256" key="1">
    <source>
        <dbReference type="ARBA" id="ARBA00004651"/>
    </source>
</evidence>
<keyword evidence="5 9" id="KW-0812">Transmembrane</keyword>
<evidence type="ECO:0000256" key="5">
    <source>
        <dbReference type="ARBA" id="ARBA00022692"/>
    </source>
</evidence>
<keyword evidence="6 9" id="KW-1133">Transmembrane helix</keyword>
<dbReference type="PANTHER" id="PTHR33451:SF3">
    <property type="entry name" value="MALATE-2H(+)_NA(+)-LACTATE ANTIPORTER"/>
    <property type="match status" value="1"/>
</dbReference>
<evidence type="ECO:0000256" key="3">
    <source>
        <dbReference type="ARBA" id="ARBA00022449"/>
    </source>
</evidence>
<comment type="subcellular location">
    <subcellularLocation>
        <location evidence="1">Cell membrane</location>
        <topology evidence="1">Multi-pass membrane protein</topology>
    </subcellularLocation>
</comment>
<dbReference type="Pfam" id="PF03553">
    <property type="entry name" value="Na_H_antiporter"/>
    <property type="match status" value="1"/>
</dbReference>
<keyword evidence="3" id="KW-0050">Antiport</keyword>
<evidence type="ECO:0000256" key="4">
    <source>
        <dbReference type="ARBA" id="ARBA00022475"/>
    </source>
</evidence>
<feature type="transmembrane region" description="Helical" evidence="9">
    <location>
        <begin position="444"/>
        <end position="462"/>
    </location>
</feature>